<evidence type="ECO:0000259" key="2">
    <source>
        <dbReference type="PROSITE" id="PS50965"/>
    </source>
</evidence>
<dbReference type="Proteomes" id="UP000076643">
    <property type="component" value="Unassembled WGS sequence"/>
</dbReference>
<comment type="caution">
    <text evidence="3">The sequence shown here is derived from an EMBL/GenBank/DDBJ whole genome shotgun (WGS) entry which is preliminary data.</text>
</comment>
<dbReference type="RefSeq" id="WP_063365202.1">
    <property type="nucleotide sequence ID" value="NZ_AQHB01000049.1"/>
</dbReference>
<organism evidence="3 4">
    <name type="scientific">Pseudoalteromonas luteoviolacea DSM 6061</name>
    <dbReference type="NCBI Taxonomy" id="1365250"/>
    <lineage>
        <taxon>Bacteria</taxon>
        <taxon>Pseudomonadati</taxon>
        <taxon>Pseudomonadota</taxon>
        <taxon>Gammaproteobacteria</taxon>
        <taxon>Alteromonadales</taxon>
        <taxon>Pseudoalteromonadaceae</taxon>
        <taxon>Pseudoalteromonas</taxon>
    </lineage>
</organism>
<feature type="region of interest" description="Disordered" evidence="1">
    <location>
        <begin position="144"/>
        <end position="189"/>
    </location>
</feature>
<proteinExistence type="predicted"/>
<protein>
    <recommendedName>
        <fullName evidence="2">NERD domain-containing protein</fullName>
    </recommendedName>
</protein>
<dbReference type="PROSITE" id="PS50965">
    <property type="entry name" value="NERD"/>
    <property type="match status" value="1"/>
</dbReference>
<sequence>MNRWILFFIVFSGGVVASTEQLDQRQCARFTAELEFLRHISTLKEGEEARLLRLLERLQTYCKVPKDTNRQPLSSKNQPAVVYGGTSHKNQETRERWLAYFQKPMICHHGAQDFASAVKCAEQVAIQRQAFEVMLRKEQEQAQKIQRLQREPSDTIDESSFAESATENQQSAEKNVVEQASNKPSPVDFDVEETKKGHFDRFIMWLSVIAAGYIIIELIKFRFKGNTSNPKRQKRSFINTYKLLTSRLDNKKYIVLYRSMSPLLEELDIDAIVLSPFGVFALIYCPQVGIIEADIQGEMWNVIEEGSSNFFLNPANVAKVRIANLSKCIGAKSGVRCMIVFDDESEFYPGQPFNCFRSEEVAIEVMRYTQYMFSFEQLRYFEQRLFSAESLLTTDAQLASNS</sequence>
<evidence type="ECO:0000313" key="3">
    <source>
        <dbReference type="EMBL" id="KZN39027.1"/>
    </source>
</evidence>
<gene>
    <name evidence="3" type="ORF">N475_14545</name>
</gene>
<name>A0A166WY65_9GAMM</name>
<accession>A0A166WY65</accession>
<dbReference type="PATRIC" id="fig|1365250.3.peg.2137"/>
<dbReference type="EMBL" id="AUYB01000100">
    <property type="protein sequence ID" value="KZN39027.1"/>
    <property type="molecule type" value="Genomic_DNA"/>
</dbReference>
<keyword evidence="4" id="KW-1185">Reference proteome</keyword>
<feature type="domain" description="NERD" evidence="2">
    <location>
        <begin position="233"/>
        <end position="348"/>
    </location>
</feature>
<evidence type="ECO:0000313" key="4">
    <source>
        <dbReference type="Proteomes" id="UP000076643"/>
    </source>
</evidence>
<evidence type="ECO:0000256" key="1">
    <source>
        <dbReference type="SAM" id="MobiDB-lite"/>
    </source>
</evidence>
<feature type="region of interest" description="Disordered" evidence="1">
    <location>
        <begin position="68"/>
        <end position="87"/>
    </location>
</feature>
<dbReference type="InterPro" id="IPR011528">
    <property type="entry name" value="NERD"/>
</dbReference>
<reference evidence="3 4" key="1">
    <citation type="submission" date="2013-07" db="EMBL/GenBank/DDBJ databases">
        <title>Comparative Genomic and Metabolomic Analysis of Twelve Strains of Pseudoalteromonas luteoviolacea.</title>
        <authorList>
            <person name="Vynne N.G."/>
            <person name="Mansson M."/>
            <person name="Gram L."/>
        </authorList>
    </citation>
    <scope>NUCLEOTIDE SEQUENCE [LARGE SCALE GENOMIC DNA]</scope>
    <source>
        <strain evidence="3 4">DSM 6061</strain>
    </source>
</reference>
<feature type="compositionally biased region" description="Polar residues" evidence="1">
    <location>
        <begin position="161"/>
        <end position="184"/>
    </location>
</feature>
<dbReference type="AlphaFoldDB" id="A0A166WY65"/>